<dbReference type="RefSeq" id="WP_105245724.1">
    <property type="nucleotide sequence ID" value="NZ_PSZM01000002.1"/>
</dbReference>
<reference evidence="2 3" key="1">
    <citation type="submission" date="2018-02" db="EMBL/GenBank/DDBJ databases">
        <title>Genome sequences of Apibacter spp., gut symbionts of Asian honey bees.</title>
        <authorList>
            <person name="Kwong W.K."/>
            <person name="Steele M.I."/>
            <person name="Moran N.A."/>
        </authorList>
    </citation>
    <scope>NUCLEOTIDE SEQUENCE [LARGE SCALE GENOMIC DNA]</scope>
    <source>
        <strain evidence="3">wkB301</strain>
    </source>
</reference>
<accession>A0A2S8AFY3</accession>
<evidence type="ECO:0000259" key="1">
    <source>
        <dbReference type="Pfam" id="PF01882"/>
    </source>
</evidence>
<dbReference type="SUPFAM" id="SSF53300">
    <property type="entry name" value="vWA-like"/>
    <property type="match status" value="1"/>
</dbReference>
<dbReference type="Pfam" id="PF01882">
    <property type="entry name" value="DUF58"/>
    <property type="match status" value="1"/>
</dbReference>
<organism evidence="2 3">
    <name type="scientific">Apibacter adventoris</name>
    <dbReference type="NCBI Taxonomy" id="1679466"/>
    <lineage>
        <taxon>Bacteria</taxon>
        <taxon>Pseudomonadati</taxon>
        <taxon>Bacteroidota</taxon>
        <taxon>Flavobacteriia</taxon>
        <taxon>Flavobacteriales</taxon>
        <taxon>Weeksellaceae</taxon>
        <taxon>Apibacter</taxon>
    </lineage>
</organism>
<dbReference type="OrthoDB" id="9776116at2"/>
<evidence type="ECO:0000313" key="3">
    <source>
        <dbReference type="Proteomes" id="UP000238042"/>
    </source>
</evidence>
<comment type="caution">
    <text evidence="2">The sequence shown here is derived from an EMBL/GenBank/DDBJ whole genome shotgun (WGS) entry which is preliminary data.</text>
</comment>
<dbReference type="PANTHER" id="PTHR33608:SF6">
    <property type="entry name" value="BLL2464 PROTEIN"/>
    <property type="match status" value="1"/>
</dbReference>
<dbReference type="AlphaFoldDB" id="A0A2S8AFY3"/>
<sequence>MTAEELLKKVRLIEFKSKRKINSLFLGEYHSSFKGVGMTFSEVRQYQYGDDVRKIDWNKTARFNEPFVKIFEEEREMISMILIDISASMNFGTRKQFKNDTVAEISATLAFSAIKNNDKVGLILYSDKIESFIPPKKGNSHVVRMIKEILETEPKPAQTNLNLVFDFLLKTIKRKSNIFLISDFDIPNFERSLSIVTKKHDITGIRVYDDIEKIFPNIGLVKFKDLETGKIQWINTSSSKIREEYSKYYAMLVTRVENTFTKNGAGFLNIPTQGDYIKVLFNYFKGHH</sequence>
<dbReference type="InterPro" id="IPR002881">
    <property type="entry name" value="DUF58"/>
</dbReference>
<name>A0A2S8AFY3_9FLAO</name>
<protein>
    <submittedName>
        <fullName evidence="2">DUF58 domain-containing protein</fullName>
    </submittedName>
</protein>
<keyword evidence="3" id="KW-1185">Reference proteome</keyword>
<dbReference type="InterPro" id="IPR036465">
    <property type="entry name" value="vWFA_dom_sf"/>
</dbReference>
<feature type="domain" description="DUF58" evidence="1">
    <location>
        <begin position="42"/>
        <end position="249"/>
    </location>
</feature>
<dbReference type="PANTHER" id="PTHR33608">
    <property type="entry name" value="BLL2464 PROTEIN"/>
    <property type="match status" value="1"/>
</dbReference>
<evidence type="ECO:0000313" key="2">
    <source>
        <dbReference type="EMBL" id="PQL95026.1"/>
    </source>
</evidence>
<proteinExistence type="predicted"/>
<dbReference type="EMBL" id="PSZM01000002">
    <property type="protein sequence ID" value="PQL95026.1"/>
    <property type="molecule type" value="Genomic_DNA"/>
</dbReference>
<gene>
    <name evidence="2" type="ORF">C4S77_02085</name>
</gene>
<dbReference type="Proteomes" id="UP000238042">
    <property type="component" value="Unassembled WGS sequence"/>
</dbReference>
<dbReference type="Gene3D" id="3.40.50.410">
    <property type="entry name" value="von Willebrand factor, type A domain"/>
    <property type="match status" value="1"/>
</dbReference>